<feature type="domain" description="AB hydrolase-1" evidence="1">
    <location>
        <begin position="23"/>
        <end position="252"/>
    </location>
</feature>
<dbReference type="InterPro" id="IPR000073">
    <property type="entry name" value="AB_hydrolase_1"/>
</dbReference>
<organism evidence="2 3">
    <name type="scientific">Dyella japonica</name>
    <dbReference type="NCBI Taxonomy" id="231455"/>
    <lineage>
        <taxon>Bacteria</taxon>
        <taxon>Pseudomonadati</taxon>
        <taxon>Pseudomonadota</taxon>
        <taxon>Gammaproteobacteria</taxon>
        <taxon>Lysobacterales</taxon>
        <taxon>Rhodanobacteraceae</taxon>
        <taxon>Dyella</taxon>
    </lineage>
</organism>
<dbReference type="PRINTS" id="PR00412">
    <property type="entry name" value="EPOXHYDRLASE"/>
</dbReference>
<dbReference type="SUPFAM" id="SSF53474">
    <property type="entry name" value="alpha/beta-Hydrolases"/>
    <property type="match status" value="1"/>
</dbReference>
<keyword evidence="3" id="KW-1185">Reference proteome</keyword>
<dbReference type="InterPro" id="IPR000639">
    <property type="entry name" value="Epox_hydrolase-like"/>
</dbReference>
<evidence type="ECO:0000259" key="1">
    <source>
        <dbReference type="Pfam" id="PF00561"/>
    </source>
</evidence>
<dbReference type="RefSeq" id="WP_354015695.1">
    <property type="nucleotide sequence ID" value="NZ_JBEPMU010000006.1"/>
</dbReference>
<dbReference type="PANTHER" id="PTHR43798">
    <property type="entry name" value="MONOACYLGLYCEROL LIPASE"/>
    <property type="match status" value="1"/>
</dbReference>
<accession>A0ABV2JZU8</accession>
<proteinExistence type="predicted"/>
<dbReference type="PRINTS" id="PR00111">
    <property type="entry name" value="ABHYDROLASE"/>
</dbReference>
<dbReference type="Proteomes" id="UP001549184">
    <property type="component" value="Unassembled WGS sequence"/>
</dbReference>
<sequence>MPRSFTSRKGIHWIEEGPAVGAPVVVLIHGLGGEAQFWAVEQKALAASFRVLAVDLRGSGRSPGASAAFSIEDLADDIISVLDDANVASAHVVGFSMGGVVAQALALAAPDRVERLVLAATFAATNPQARLFLEAIGWVYRDGASAKQLYGLVLPWLFSMTFLSDPRSLPYVAYPEDQEGEQSREDWLRLLDALLAFDGRERLSGIDAPTLIICGDEDCLAPLAGAKELAEGIEGSLLRIVTGGHLMNIESPDEFVGHIEAFLSPDACQALIT</sequence>
<dbReference type="PANTHER" id="PTHR43798:SF33">
    <property type="entry name" value="HYDROLASE, PUTATIVE (AFU_ORTHOLOGUE AFUA_2G14860)-RELATED"/>
    <property type="match status" value="1"/>
</dbReference>
<dbReference type="InterPro" id="IPR029058">
    <property type="entry name" value="AB_hydrolase_fold"/>
</dbReference>
<dbReference type="Pfam" id="PF00561">
    <property type="entry name" value="Abhydrolase_1"/>
    <property type="match status" value="1"/>
</dbReference>
<name>A0ABV2JZU8_9GAMM</name>
<reference evidence="2 3" key="1">
    <citation type="submission" date="2024-06" db="EMBL/GenBank/DDBJ databases">
        <title>Sorghum-associated microbial communities from plants grown in Nebraska, USA.</title>
        <authorList>
            <person name="Schachtman D."/>
        </authorList>
    </citation>
    <scope>NUCLEOTIDE SEQUENCE [LARGE SCALE GENOMIC DNA]</scope>
    <source>
        <strain evidence="2 3">1073</strain>
    </source>
</reference>
<comment type="caution">
    <text evidence="2">The sequence shown here is derived from an EMBL/GenBank/DDBJ whole genome shotgun (WGS) entry which is preliminary data.</text>
</comment>
<dbReference type="InterPro" id="IPR050266">
    <property type="entry name" value="AB_hydrolase_sf"/>
</dbReference>
<dbReference type="EMBL" id="JBEPMU010000006">
    <property type="protein sequence ID" value="MET3654339.1"/>
    <property type="molecule type" value="Genomic_DNA"/>
</dbReference>
<evidence type="ECO:0000313" key="2">
    <source>
        <dbReference type="EMBL" id="MET3654339.1"/>
    </source>
</evidence>
<gene>
    <name evidence="2" type="ORF">ABIC75_004077</name>
</gene>
<dbReference type="Gene3D" id="3.40.50.1820">
    <property type="entry name" value="alpha/beta hydrolase"/>
    <property type="match status" value="1"/>
</dbReference>
<evidence type="ECO:0000313" key="3">
    <source>
        <dbReference type="Proteomes" id="UP001549184"/>
    </source>
</evidence>
<protein>
    <submittedName>
        <fullName evidence="2">Pimeloyl-ACP methyl ester carboxylesterase</fullName>
    </submittedName>
</protein>